<keyword evidence="1" id="KW-0547">Nucleotide-binding</keyword>
<evidence type="ECO:0000256" key="2">
    <source>
        <dbReference type="ARBA" id="ARBA00023134"/>
    </source>
</evidence>
<keyword evidence="2" id="KW-0342">GTP-binding</keyword>
<dbReference type="AlphaFoldDB" id="A0A0D7K9Q4"/>
<dbReference type="EMBL" id="JXYQ01000020">
    <property type="protein sequence ID" value="KJA11116.1"/>
    <property type="molecule type" value="Genomic_DNA"/>
</dbReference>
<proteinExistence type="predicted"/>
<dbReference type="SUPFAM" id="SSF55307">
    <property type="entry name" value="Tubulin C-terminal domain-like"/>
    <property type="match status" value="1"/>
</dbReference>
<dbReference type="RefSeq" id="WP_044397080.1">
    <property type="nucleotide sequence ID" value="NZ_JXYQ01000020.1"/>
</dbReference>
<comment type="caution">
    <text evidence="3">The sequence shown here is derived from an EMBL/GenBank/DDBJ whole genome shotgun (WGS) entry which is preliminary data.</text>
</comment>
<name>A0A0D7K9Q4_9BURK</name>
<dbReference type="Gene3D" id="3.40.50.1440">
    <property type="entry name" value="Tubulin/FtsZ, GTPase domain"/>
    <property type="match status" value="1"/>
</dbReference>
<evidence type="ECO:0000313" key="3">
    <source>
        <dbReference type="EMBL" id="KJA11116.1"/>
    </source>
</evidence>
<sequence length="159" mass="16804">MKHVLMRRQVLQIVGGMVLLPRPQLAVSTPTSGIQQAVAALLAATAEGSLLQIDLEDLRDTLKLCGSSPLSFTVTNHDADKVLDACRDALARMPTHNKAAAVAVCSGYGKGFQLTQCAEVFRVIQHAMDESACLVFGVVLDSALVDTMSVTWLAGAPNG</sequence>
<dbReference type="OrthoDB" id="8819126at2"/>
<reference evidence="3 4" key="1">
    <citation type="submission" date="2014-12" db="EMBL/GenBank/DDBJ databases">
        <title>Isolation of bacteria from lake water.</title>
        <authorList>
            <person name="Sheng K.-Y."/>
            <person name="Chin P.-S."/>
            <person name="Chan K.-G."/>
            <person name="Tan G.S."/>
        </authorList>
    </citation>
    <scope>NUCLEOTIDE SEQUENCE [LARGE SCALE GENOMIC DNA]</scope>
    <source>
        <strain evidence="3 4">KY4</strain>
    </source>
</reference>
<evidence type="ECO:0000256" key="1">
    <source>
        <dbReference type="ARBA" id="ARBA00022741"/>
    </source>
</evidence>
<accession>A0A0D7K9Q4</accession>
<protein>
    <submittedName>
        <fullName evidence="3">Uncharacterized protein</fullName>
    </submittedName>
</protein>
<dbReference type="PATRIC" id="fig|80878.5.peg.1003"/>
<dbReference type="InterPro" id="IPR036525">
    <property type="entry name" value="Tubulin/FtsZ_GTPase_sf"/>
</dbReference>
<organism evidence="3 4">
    <name type="scientific">Acidovorax temperans</name>
    <dbReference type="NCBI Taxonomy" id="80878"/>
    <lineage>
        <taxon>Bacteria</taxon>
        <taxon>Pseudomonadati</taxon>
        <taxon>Pseudomonadota</taxon>
        <taxon>Betaproteobacteria</taxon>
        <taxon>Burkholderiales</taxon>
        <taxon>Comamonadaceae</taxon>
        <taxon>Acidovorax</taxon>
    </lineage>
</organism>
<dbReference type="InterPro" id="IPR008280">
    <property type="entry name" value="Tub_FtsZ_C"/>
</dbReference>
<gene>
    <name evidence="3" type="ORF">RP29_07480</name>
</gene>
<evidence type="ECO:0000313" key="4">
    <source>
        <dbReference type="Proteomes" id="UP000032566"/>
    </source>
</evidence>
<keyword evidence="4" id="KW-1185">Reference proteome</keyword>
<dbReference type="Proteomes" id="UP000032566">
    <property type="component" value="Unassembled WGS sequence"/>
</dbReference>
<dbReference type="GO" id="GO:0005525">
    <property type="term" value="F:GTP binding"/>
    <property type="evidence" value="ECO:0007669"/>
    <property type="project" value="UniProtKB-KW"/>
</dbReference>